<dbReference type="EMBL" id="LR797371">
    <property type="protein sequence ID" value="CAB4211331.1"/>
    <property type="molecule type" value="Genomic_DNA"/>
</dbReference>
<name>A0A6J5PXS5_9CAUD</name>
<evidence type="ECO:0000313" key="6">
    <source>
        <dbReference type="EMBL" id="CAB5238019.1"/>
    </source>
</evidence>
<dbReference type="EMBL" id="LR797258">
    <property type="protein sequence ID" value="CAB4197910.1"/>
    <property type="molecule type" value="Genomic_DNA"/>
</dbReference>
<dbReference type="EMBL" id="LR797025">
    <property type="protein sequence ID" value="CAB4183284.1"/>
    <property type="molecule type" value="Genomic_DNA"/>
</dbReference>
<keyword evidence="1" id="KW-1133">Transmembrane helix</keyword>
<gene>
    <name evidence="3" type="ORF">UFOVP1076_51</name>
    <name evidence="4" type="ORF">UFOVP1314_34</name>
    <name evidence="5" type="ORF">UFOVP1427_36</name>
    <name evidence="6" type="ORF">UFOVP1523_40</name>
    <name evidence="2" type="ORF">UFOVP991_51</name>
</gene>
<organism evidence="2">
    <name type="scientific">uncultured Caudovirales phage</name>
    <dbReference type="NCBI Taxonomy" id="2100421"/>
    <lineage>
        <taxon>Viruses</taxon>
        <taxon>Duplodnaviria</taxon>
        <taxon>Heunggongvirae</taxon>
        <taxon>Uroviricota</taxon>
        <taxon>Caudoviricetes</taxon>
        <taxon>Peduoviridae</taxon>
        <taxon>Maltschvirus</taxon>
        <taxon>Maltschvirus maltsch</taxon>
    </lineage>
</organism>
<protein>
    <submittedName>
        <fullName evidence="2">Uncharacterized protein</fullName>
    </submittedName>
</protein>
<feature type="transmembrane region" description="Helical" evidence="1">
    <location>
        <begin position="7"/>
        <end position="28"/>
    </location>
</feature>
<evidence type="ECO:0000313" key="2">
    <source>
        <dbReference type="EMBL" id="CAB4176689.1"/>
    </source>
</evidence>
<evidence type="ECO:0000256" key="1">
    <source>
        <dbReference type="SAM" id="Phobius"/>
    </source>
</evidence>
<proteinExistence type="predicted"/>
<evidence type="ECO:0000313" key="3">
    <source>
        <dbReference type="EMBL" id="CAB4183284.1"/>
    </source>
</evidence>
<accession>A0A6J5PXS5</accession>
<reference evidence="2" key="1">
    <citation type="submission" date="2020-05" db="EMBL/GenBank/DDBJ databases">
        <authorList>
            <person name="Chiriac C."/>
            <person name="Salcher M."/>
            <person name="Ghai R."/>
            <person name="Kavagutti S V."/>
        </authorList>
    </citation>
    <scope>NUCLEOTIDE SEQUENCE</scope>
</reference>
<evidence type="ECO:0000313" key="5">
    <source>
        <dbReference type="EMBL" id="CAB4211331.1"/>
    </source>
</evidence>
<dbReference type="EMBL" id="LR796941">
    <property type="protein sequence ID" value="CAB4176689.1"/>
    <property type="molecule type" value="Genomic_DNA"/>
</dbReference>
<evidence type="ECO:0000313" key="4">
    <source>
        <dbReference type="EMBL" id="CAB4197910.1"/>
    </source>
</evidence>
<sequence length="50" mass="5404">MIAYLRFILAAPFMLAGIFCLWIALVIGGKNIADCLVSGVMDGITKKEKS</sequence>
<dbReference type="EMBL" id="LR798456">
    <property type="protein sequence ID" value="CAB5238019.1"/>
    <property type="molecule type" value="Genomic_DNA"/>
</dbReference>
<keyword evidence="1" id="KW-0812">Transmembrane</keyword>
<keyword evidence="1" id="KW-0472">Membrane</keyword>